<comment type="caution">
    <text evidence="6">The sequence shown here is derived from an EMBL/GenBank/DDBJ whole genome shotgun (WGS) entry which is preliminary data.</text>
</comment>
<dbReference type="InterPro" id="IPR050628">
    <property type="entry name" value="SNF2_RAD54_helicase_TF"/>
</dbReference>
<dbReference type="InterPro" id="IPR001650">
    <property type="entry name" value="Helicase_C-like"/>
</dbReference>
<feature type="region of interest" description="Disordered" evidence="4">
    <location>
        <begin position="1039"/>
        <end position="1140"/>
    </location>
</feature>
<keyword evidence="3" id="KW-0067">ATP-binding</keyword>
<dbReference type="GO" id="GO:0006281">
    <property type="term" value="P:DNA repair"/>
    <property type="evidence" value="ECO:0007669"/>
    <property type="project" value="TreeGrafter"/>
</dbReference>
<dbReference type="PROSITE" id="PS51194">
    <property type="entry name" value="HELICASE_CTER"/>
    <property type="match status" value="1"/>
</dbReference>
<dbReference type="InterPro" id="IPR014001">
    <property type="entry name" value="Helicase_ATP-bd"/>
</dbReference>
<dbReference type="InterPro" id="IPR049730">
    <property type="entry name" value="SNF2/RAD54-like_C"/>
</dbReference>
<proteinExistence type="predicted"/>
<evidence type="ECO:0000256" key="4">
    <source>
        <dbReference type="SAM" id="MobiDB-lite"/>
    </source>
</evidence>
<dbReference type="AlphaFoldDB" id="A0A9W8Z272"/>
<protein>
    <recommendedName>
        <fullName evidence="5">Helicase C-terminal domain-containing protein</fullName>
    </recommendedName>
</protein>
<dbReference type="CDD" id="cd18793">
    <property type="entry name" value="SF2_C_SNF"/>
    <property type="match status" value="1"/>
</dbReference>
<evidence type="ECO:0000313" key="6">
    <source>
        <dbReference type="EMBL" id="KAJ4396368.1"/>
    </source>
</evidence>
<feature type="domain" description="Helicase C-terminal" evidence="5">
    <location>
        <begin position="843"/>
        <end position="1003"/>
    </location>
</feature>
<dbReference type="GO" id="GO:0005524">
    <property type="term" value="F:ATP binding"/>
    <property type="evidence" value="ECO:0007669"/>
    <property type="project" value="UniProtKB-KW"/>
</dbReference>
<reference evidence="6" key="1">
    <citation type="submission" date="2022-10" db="EMBL/GenBank/DDBJ databases">
        <title>Tapping the CABI collections for fungal endophytes: first genome assemblies for Collariella, Neodidymelliopsis, Ascochyta clinopodiicola, Didymella pomorum, Didymosphaeria variabile, Neocosmospora piperis and Neocucurbitaria cava.</title>
        <authorList>
            <person name="Hill R."/>
        </authorList>
    </citation>
    <scope>NUCLEOTIDE SEQUENCE</scope>
    <source>
        <strain evidence="6">IMI 355082</strain>
    </source>
</reference>
<dbReference type="Proteomes" id="UP001140453">
    <property type="component" value="Unassembled WGS sequence"/>
</dbReference>
<keyword evidence="7" id="KW-1185">Reference proteome</keyword>
<dbReference type="Pfam" id="PF00271">
    <property type="entry name" value="Helicase_C"/>
    <property type="match status" value="1"/>
</dbReference>
<dbReference type="GO" id="GO:0008094">
    <property type="term" value="F:ATP-dependent activity, acting on DNA"/>
    <property type="evidence" value="ECO:0007669"/>
    <property type="project" value="TreeGrafter"/>
</dbReference>
<evidence type="ECO:0000259" key="5">
    <source>
        <dbReference type="PROSITE" id="PS51194"/>
    </source>
</evidence>
<dbReference type="PANTHER" id="PTHR45626:SF51">
    <property type="entry name" value="SNF2-RELATED DOMAIN-CONTAINING PROTEIN"/>
    <property type="match status" value="1"/>
</dbReference>
<feature type="region of interest" description="Disordered" evidence="4">
    <location>
        <begin position="766"/>
        <end position="798"/>
    </location>
</feature>
<dbReference type="SMART" id="SM00487">
    <property type="entry name" value="DEXDc"/>
    <property type="match status" value="1"/>
</dbReference>
<feature type="compositionally biased region" description="Polar residues" evidence="4">
    <location>
        <begin position="766"/>
        <end position="783"/>
    </location>
</feature>
<evidence type="ECO:0000256" key="1">
    <source>
        <dbReference type="ARBA" id="ARBA00022741"/>
    </source>
</evidence>
<feature type="compositionally biased region" description="Acidic residues" evidence="4">
    <location>
        <begin position="1130"/>
        <end position="1140"/>
    </location>
</feature>
<dbReference type="EMBL" id="JAPEVB010000001">
    <property type="protein sequence ID" value="KAJ4396368.1"/>
    <property type="molecule type" value="Genomic_DNA"/>
</dbReference>
<keyword evidence="1" id="KW-0547">Nucleotide-binding</keyword>
<organism evidence="6 7">
    <name type="scientific">Gnomoniopsis smithogilvyi</name>
    <dbReference type="NCBI Taxonomy" id="1191159"/>
    <lineage>
        <taxon>Eukaryota</taxon>
        <taxon>Fungi</taxon>
        <taxon>Dikarya</taxon>
        <taxon>Ascomycota</taxon>
        <taxon>Pezizomycotina</taxon>
        <taxon>Sordariomycetes</taxon>
        <taxon>Sordariomycetidae</taxon>
        <taxon>Diaporthales</taxon>
        <taxon>Gnomoniaceae</taxon>
        <taxon>Gnomoniopsis</taxon>
    </lineage>
</organism>
<accession>A0A9W8Z272</accession>
<name>A0A9W8Z272_9PEZI</name>
<sequence>MSALMTADHGDEDLIPAGCLVYPLDQSDKVSRRYRDLVSNKWIRLKTVASDDENVAITQVYLLPDDQAKSRIDRSNSHLRQKKKTLLSELDFSAATWYGASKPPNGPSKFPSLSPAARLAVAGDDENISLLRMFNSIPSPEPDVNIIDDDFDREFMSDLLASAVNGLTTELYPYQCRSAAMMHQKEVQAAQLLDPRLIEVLDQDGGIYYYNAVTGDAFREPRYYDAVRGGILAEEMGSGKTLICLALIAATRDQPAYAPDIYQGNNITIRPKLGSLMDMAAAVATKFANPWKRRIPPWHKHKLNALKRNPGWYYLPRAESRRPARGLENNLPPHKIYLSHATLVVVPANLLQQWKQEISKHTQGLKVHIIGTKSTRSTRFDVPTETDLIDYDIVLSSIEALDTLWQEHRRPEKNGLWIFDCPLGRIHFKRCIVDEGHKLGNVKLSGARTELLQALDSLHIDARWIATGTPSQGLFGTEEGSESKSTLVESTAAQERMDLERIGAIATLYLKARPWSNTVHDYGDTIADWKVYIMQRRHSAQSGGRADCLRSTFNSLIIRHRLSEVSSMLPMVDAKVVKLEGSYHDKLSLNLFSMMIISNAVQSQRTDQDYFFHHRNRKSLLELVNNLRQASFYGGAFFSQEDILKAVQTADEFLDKGDVAISEPDRKLLSSATACGKLASKSKIKDLSKLFHEPPIYVKHFPYGVASAWSIDGNDDSELVCTNWKLMVAAQKALRPFLDSTEDLNTYLNSGSFRVMGGIERDNEIRQSQTQVQESKTKTTLAGNTRLGEDHVSPRKRHSAPIKAQAADDFIPTPPETPEDTLEIAAPIANTQLVSTTSAKLTYLIDEIIAHQKEEQIIVFYDNDNIAWYLAGALEMLSVHHLIYAKGISAERRAQYVSTFNNTTKFRVLLMDIAQAAFGLDMRAASRVYFISPVLNPQVEAQAVGRVRRISQKRRVTVETLVLKDSLEEVIMERKQSMTQAEHRNCKTILDDGPIYEWIRNAKIIPLPDIDVEDGPAQMVPLKVPQYIFGREFGRERSNPDEDILLEEPSRDAKGKAAVGSEHDGDLGSRAGPEGKLSKVHFGARGNATGSKRARFLGDEVGEASGRPGTPGPRASTSTGAKRARFATDLLDEEDHSLVG</sequence>
<keyword evidence="2" id="KW-0378">Hydrolase</keyword>
<dbReference type="SUPFAM" id="SSF52540">
    <property type="entry name" value="P-loop containing nucleoside triphosphate hydrolases"/>
    <property type="match status" value="2"/>
</dbReference>
<dbReference type="Gene3D" id="3.40.50.300">
    <property type="entry name" value="P-loop containing nucleotide triphosphate hydrolases"/>
    <property type="match status" value="2"/>
</dbReference>
<dbReference type="InterPro" id="IPR027417">
    <property type="entry name" value="P-loop_NTPase"/>
</dbReference>
<dbReference type="Pfam" id="PF00176">
    <property type="entry name" value="SNF2-rel_dom"/>
    <property type="match status" value="1"/>
</dbReference>
<evidence type="ECO:0000256" key="3">
    <source>
        <dbReference type="ARBA" id="ARBA00022840"/>
    </source>
</evidence>
<feature type="compositionally biased region" description="Basic and acidic residues" evidence="4">
    <location>
        <begin position="1048"/>
        <end position="1067"/>
    </location>
</feature>
<evidence type="ECO:0000313" key="7">
    <source>
        <dbReference type="Proteomes" id="UP001140453"/>
    </source>
</evidence>
<dbReference type="InterPro" id="IPR000330">
    <property type="entry name" value="SNF2_N"/>
</dbReference>
<dbReference type="OrthoDB" id="2801544at2759"/>
<dbReference type="GO" id="GO:0016787">
    <property type="term" value="F:hydrolase activity"/>
    <property type="evidence" value="ECO:0007669"/>
    <property type="project" value="UniProtKB-KW"/>
</dbReference>
<dbReference type="GO" id="GO:0005634">
    <property type="term" value="C:nucleus"/>
    <property type="evidence" value="ECO:0007669"/>
    <property type="project" value="TreeGrafter"/>
</dbReference>
<gene>
    <name evidence="6" type="ORF">N0V93_000587</name>
</gene>
<dbReference type="PANTHER" id="PTHR45626">
    <property type="entry name" value="TRANSCRIPTION TERMINATION FACTOR 2-RELATED"/>
    <property type="match status" value="1"/>
</dbReference>
<evidence type="ECO:0000256" key="2">
    <source>
        <dbReference type="ARBA" id="ARBA00022801"/>
    </source>
</evidence>